<dbReference type="GO" id="GO:0016054">
    <property type="term" value="P:organic acid catabolic process"/>
    <property type="evidence" value="ECO:0007669"/>
    <property type="project" value="UniProtKB-ARBA"/>
</dbReference>
<evidence type="ECO:0000259" key="4">
    <source>
        <dbReference type="Pfam" id="PF03446"/>
    </source>
</evidence>
<dbReference type="EMBL" id="AFNV02000001">
    <property type="protein sequence ID" value="ERJ20870.1"/>
    <property type="molecule type" value="Genomic_DNA"/>
</dbReference>
<dbReference type="PIRSF" id="PIRSF000103">
    <property type="entry name" value="HIBADH"/>
    <property type="match status" value="1"/>
</dbReference>
<evidence type="ECO:0000256" key="2">
    <source>
        <dbReference type="ARBA" id="ARBA00023027"/>
    </source>
</evidence>
<keyword evidence="7" id="KW-1185">Reference proteome</keyword>
<dbReference type="PANTHER" id="PTHR43580">
    <property type="entry name" value="OXIDOREDUCTASE GLYR1-RELATED"/>
    <property type="match status" value="1"/>
</dbReference>
<organism evidence="6 7">
    <name type="scientific">Salinisphaera shabanensis E1L3A</name>
    <dbReference type="NCBI Taxonomy" id="1033802"/>
    <lineage>
        <taxon>Bacteria</taxon>
        <taxon>Pseudomonadati</taxon>
        <taxon>Pseudomonadota</taxon>
        <taxon>Gammaproteobacteria</taxon>
        <taxon>Salinisphaerales</taxon>
        <taxon>Salinisphaeraceae</taxon>
        <taxon>Salinisphaera</taxon>
    </lineage>
</organism>
<comment type="caution">
    <text evidence="6">The sequence shown here is derived from an EMBL/GenBank/DDBJ whole genome shotgun (WGS) entry which is preliminary data.</text>
</comment>
<dbReference type="Gene3D" id="3.40.50.720">
    <property type="entry name" value="NAD(P)-binding Rossmann-like Domain"/>
    <property type="match status" value="1"/>
</dbReference>
<dbReference type="InterPro" id="IPR002204">
    <property type="entry name" value="3-OH-isobutyrate_DH-rel_CS"/>
</dbReference>
<dbReference type="Gene3D" id="1.10.1040.10">
    <property type="entry name" value="N-(1-d-carboxylethyl)-l-norvaline Dehydrogenase, domain 2"/>
    <property type="match status" value="1"/>
</dbReference>
<dbReference type="GO" id="GO:0051287">
    <property type="term" value="F:NAD binding"/>
    <property type="evidence" value="ECO:0007669"/>
    <property type="project" value="InterPro"/>
</dbReference>
<dbReference type="Proteomes" id="UP000006242">
    <property type="component" value="Unassembled WGS sequence"/>
</dbReference>
<evidence type="ECO:0000259" key="5">
    <source>
        <dbReference type="Pfam" id="PF14833"/>
    </source>
</evidence>
<feature type="domain" description="6-phosphogluconate dehydrogenase NADP-binding" evidence="4">
    <location>
        <begin position="3"/>
        <end position="157"/>
    </location>
</feature>
<dbReference type="GO" id="GO:0016853">
    <property type="term" value="F:isomerase activity"/>
    <property type="evidence" value="ECO:0007669"/>
    <property type="project" value="UniProtKB-KW"/>
</dbReference>
<dbReference type="InterPro" id="IPR015815">
    <property type="entry name" value="HIBADH-related"/>
</dbReference>
<dbReference type="Pfam" id="PF03446">
    <property type="entry name" value="NAD_binding_2"/>
    <property type="match status" value="1"/>
</dbReference>
<accession>U2ET65</accession>
<proteinExistence type="predicted"/>
<evidence type="ECO:0000313" key="7">
    <source>
        <dbReference type="Proteomes" id="UP000006242"/>
    </source>
</evidence>
<gene>
    <name evidence="6" type="ORF">SSPSH_000212</name>
</gene>
<keyword evidence="1 6" id="KW-0560">Oxidoreductase</keyword>
<evidence type="ECO:0000313" key="6">
    <source>
        <dbReference type="EMBL" id="ERJ20870.1"/>
    </source>
</evidence>
<evidence type="ECO:0000256" key="3">
    <source>
        <dbReference type="PIRSR" id="PIRSR000103-1"/>
    </source>
</evidence>
<dbReference type="SUPFAM" id="SSF48179">
    <property type="entry name" value="6-phosphogluconate dehydrogenase C-terminal domain-like"/>
    <property type="match status" value="1"/>
</dbReference>
<reference evidence="6 7" key="2">
    <citation type="journal article" date="2013" name="PLoS ONE">
        <title>INDIGO - INtegrated Data Warehouse of MIcrobial GenOmes with Examples from the Red Sea Extremophiles.</title>
        <authorList>
            <person name="Alam I."/>
            <person name="Antunes A."/>
            <person name="Kamau A.A."/>
            <person name="Ba Alawi W."/>
            <person name="Kalkatawi M."/>
            <person name="Stingl U."/>
            <person name="Bajic V.B."/>
        </authorList>
    </citation>
    <scope>NUCLEOTIDE SEQUENCE [LARGE SCALE GENOMIC DNA]</scope>
    <source>
        <strain evidence="6 7">E1L3A</strain>
    </source>
</reference>
<dbReference type="eggNOG" id="COG2084">
    <property type="taxonomic scope" value="Bacteria"/>
</dbReference>
<dbReference type="OrthoDB" id="9786703at2"/>
<dbReference type="EC" id="1.1.1.267" evidence="6"/>
<dbReference type="InterPro" id="IPR051265">
    <property type="entry name" value="HIBADH-related_NP60_sf"/>
</dbReference>
<dbReference type="PROSITE" id="PS00895">
    <property type="entry name" value="3_HYDROXYISOBUT_DH"/>
    <property type="match status" value="1"/>
</dbReference>
<dbReference type="AlphaFoldDB" id="U2ET65"/>
<dbReference type="STRING" id="1033802.SSPSH_000212"/>
<dbReference type="SUPFAM" id="SSF51735">
    <property type="entry name" value="NAD(P)-binding Rossmann-fold domains"/>
    <property type="match status" value="1"/>
</dbReference>
<feature type="domain" description="3-hydroxyisobutyrate dehydrogenase-like NAD-binding" evidence="5">
    <location>
        <begin position="166"/>
        <end position="283"/>
    </location>
</feature>
<dbReference type="RefSeq" id="WP_006913212.1">
    <property type="nucleotide sequence ID" value="NZ_AFNV02000001.1"/>
</dbReference>
<dbReference type="PANTHER" id="PTHR43580:SF2">
    <property type="entry name" value="CYTOKINE-LIKE NUCLEAR FACTOR N-PAC"/>
    <property type="match status" value="1"/>
</dbReference>
<dbReference type="InterPro" id="IPR008927">
    <property type="entry name" value="6-PGluconate_DH-like_C_sf"/>
</dbReference>
<dbReference type="GO" id="GO:0030604">
    <property type="term" value="F:1-deoxy-D-xylulose-5-phosphate reductoisomerase activity"/>
    <property type="evidence" value="ECO:0007669"/>
    <property type="project" value="UniProtKB-EC"/>
</dbReference>
<keyword evidence="2" id="KW-0520">NAD</keyword>
<name>U2ET65_9GAMM</name>
<feature type="active site" evidence="3">
    <location>
        <position position="170"/>
    </location>
</feature>
<dbReference type="InterPro" id="IPR036291">
    <property type="entry name" value="NAD(P)-bd_dom_sf"/>
</dbReference>
<sequence length="298" mass="31377">MKTAFLGLGTMGAPMARNLVAGGVDLTVWNRSRQTVDSLCEAGAHAADSPEAAVADADVVFSILADDAVSEKVVVESGALARMKRGAIHVNMATVSVPFAQRMAALHAEHGVQYVAAPVMGRADVAAAAKLNILAAGDDHAIETVTPLLENMGQKVWPVGASAEMANVVKIQVNFMLAVAIESMGEACALGEVYGIETGKFLDIVTNTLFACLGYQSYARLIRESRYKPANMPATLGNKDVGLALSAANDRQVPLPLGGVLRDSLNEIIANGDGDKDWGALAEYAAKRARIDRSRERS</sequence>
<dbReference type="InterPro" id="IPR006115">
    <property type="entry name" value="6PGDH_NADP-bd"/>
</dbReference>
<dbReference type="Pfam" id="PF14833">
    <property type="entry name" value="NAD_binding_11"/>
    <property type="match status" value="1"/>
</dbReference>
<evidence type="ECO:0000256" key="1">
    <source>
        <dbReference type="ARBA" id="ARBA00023002"/>
    </source>
</evidence>
<dbReference type="GO" id="GO:0050661">
    <property type="term" value="F:NADP binding"/>
    <property type="evidence" value="ECO:0007669"/>
    <property type="project" value="InterPro"/>
</dbReference>
<reference evidence="6 7" key="1">
    <citation type="journal article" date="2011" name="J. Bacteriol.">
        <title>Genome sequence of Salinisphaera shabanensis, a gammaproteobacterium from the harsh, variable environment of the brine-seawater interface of the Shaban Deep in the Red Sea.</title>
        <authorList>
            <person name="Antunes A."/>
            <person name="Alam I."/>
            <person name="Bajic V.B."/>
            <person name="Stingl U."/>
        </authorList>
    </citation>
    <scope>NUCLEOTIDE SEQUENCE [LARGE SCALE GENOMIC DNA]</scope>
    <source>
        <strain evidence="6 7">E1L3A</strain>
    </source>
</reference>
<protein>
    <submittedName>
        <fullName evidence="6">1-deoxy-D-xylulose-5-phosphate reductoisomerase protein</fullName>
        <ecNumber evidence="6">1.1.1.267</ecNumber>
    </submittedName>
</protein>
<dbReference type="InterPro" id="IPR029154">
    <property type="entry name" value="HIBADH-like_NADP-bd"/>
</dbReference>
<dbReference type="InterPro" id="IPR013328">
    <property type="entry name" value="6PGD_dom2"/>
</dbReference>